<dbReference type="STRING" id="29172.A0A0D8XWI0"/>
<evidence type="ECO:0000256" key="2">
    <source>
        <dbReference type="SAM" id="SignalP"/>
    </source>
</evidence>
<dbReference type="Proteomes" id="UP000053766">
    <property type="component" value="Unassembled WGS sequence"/>
</dbReference>
<accession>A0A0D8XWI0</accession>
<keyword evidence="5" id="KW-1185">Reference proteome</keyword>
<dbReference type="CDD" id="cd00063">
    <property type="entry name" value="FN3"/>
    <property type="match status" value="1"/>
</dbReference>
<dbReference type="Gene3D" id="2.60.40.10">
    <property type="entry name" value="Immunoglobulins"/>
    <property type="match status" value="1"/>
</dbReference>
<evidence type="ECO:0000313" key="5">
    <source>
        <dbReference type="Proteomes" id="UP000053766"/>
    </source>
</evidence>
<dbReference type="EMBL" id="KN716340">
    <property type="protein sequence ID" value="KJH46686.1"/>
    <property type="molecule type" value="Genomic_DNA"/>
</dbReference>
<dbReference type="SMART" id="SM00060">
    <property type="entry name" value="FN3"/>
    <property type="match status" value="2"/>
</dbReference>
<organism evidence="4 5">
    <name type="scientific">Dictyocaulus viviparus</name>
    <name type="common">Bovine lungworm</name>
    <dbReference type="NCBI Taxonomy" id="29172"/>
    <lineage>
        <taxon>Eukaryota</taxon>
        <taxon>Metazoa</taxon>
        <taxon>Ecdysozoa</taxon>
        <taxon>Nematoda</taxon>
        <taxon>Chromadorea</taxon>
        <taxon>Rhabditida</taxon>
        <taxon>Rhabditina</taxon>
        <taxon>Rhabditomorpha</taxon>
        <taxon>Strongyloidea</taxon>
        <taxon>Metastrongylidae</taxon>
        <taxon>Dictyocaulus</taxon>
    </lineage>
</organism>
<evidence type="ECO:0000259" key="3">
    <source>
        <dbReference type="SMART" id="SM00060"/>
    </source>
</evidence>
<proteinExistence type="predicted"/>
<evidence type="ECO:0000313" key="4">
    <source>
        <dbReference type="EMBL" id="KJH46686.1"/>
    </source>
</evidence>
<dbReference type="AlphaFoldDB" id="A0A0D8XWI0"/>
<feature type="chain" id="PRO_5002336020" evidence="2">
    <location>
        <begin position="21"/>
        <end position="267"/>
    </location>
</feature>
<dbReference type="OrthoDB" id="114660at2759"/>
<feature type="domain" description="Fibronectin type-III" evidence="3">
    <location>
        <begin position="31"/>
        <end position="152"/>
    </location>
</feature>
<dbReference type="InterPro" id="IPR013783">
    <property type="entry name" value="Ig-like_fold"/>
</dbReference>
<keyword evidence="2" id="KW-0732">Signal</keyword>
<reference evidence="5" key="2">
    <citation type="journal article" date="2016" name="Sci. Rep.">
        <title>Dictyocaulus viviparus genome, variome and transcriptome elucidate lungworm biology and support future intervention.</title>
        <authorList>
            <person name="McNulty S.N."/>
            <person name="Strube C."/>
            <person name="Rosa B.A."/>
            <person name="Martin J.C."/>
            <person name="Tyagi R."/>
            <person name="Choi Y.J."/>
            <person name="Wang Q."/>
            <person name="Hallsworth Pepin K."/>
            <person name="Zhang X."/>
            <person name="Ozersky P."/>
            <person name="Wilson R.K."/>
            <person name="Sternberg P.W."/>
            <person name="Gasser R.B."/>
            <person name="Mitreva M."/>
        </authorList>
    </citation>
    <scope>NUCLEOTIDE SEQUENCE [LARGE SCALE GENOMIC DNA]</scope>
    <source>
        <strain evidence="5">HannoverDv2000</strain>
    </source>
</reference>
<keyword evidence="1" id="KW-0472">Membrane</keyword>
<feature type="transmembrane region" description="Helical" evidence="1">
    <location>
        <begin position="222"/>
        <end position="242"/>
    </location>
</feature>
<keyword evidence="1" id="KW-0812">Transmembrane</keyword>
<sequence length="267" mass="30335">MKFTIVVLLMHFYLIRVVVVGDHPPHELRVPDRPENVRIRTTATTATLWWDPPSDKTVLVCTYVCGIDRLSIALTLEFKFIVIHCLEQLLIKSTVFEYIEVRGYTVSYGIATPSRRIVIEGVNTNSFTLNRLEPDTDYVFAVSAYNEADGEDGEPVILSAKTLPSDGTTALSLWPPIAVRANSLSPDTVTVSWEDPNPEQDVENEIDGIQRHYLIQFCTVPINVPLLDFFLSYSINFFFAFFRKKHLTIKVNNEVNMSQQQDLLCFG</sequence>
<gene>
    <name evidence="4" type="ORF">DICVIV_07250</name>
</gene>
<feature type="domain" description="Fibronectin type-III" evidence="3">
    <location>
        <begin position="173"/>
        <end position="258"/>
    </location>
</feature>
<dbReference type="SUPFAM" id="SSF49265">
    <property type="entry name" value="Fibronectin type III"/>
    <property type="match status" value="1"/>
</dbReference>
<reference evidence="4 5" key="1">
    <citation type="submission" date="2013-11" db="EMBL/GenBank/DDBJ databases">
        <title>Draft genome of the bovine lungworm Dictyocaulus viviparus.</title>
        <authorList>
            <person name="Mitreva M."/>
        </authorList>
    </citation>
    <scope>NUCLEOTIDE SEQUENCE [LARGE SCALE GENOMIC DNA]</scope>
    <source>
        <strain evidence="4 5">HannoverDv2000</strain>
    </source>
</reference>
<keyword evidence="1" id="KW-1133">Transmembrane helix</keyword>
<dbReference type="InterPro" id="IPR036116">
    <property type="entry name" value="FN3_sf"/>
</dbReference>
<feature type="signal peptide" evidence="2">
    <location>
        <begin position="1"/>
        <end position="20"/>
    </location>
</feature>
<name>A0A0D8XWI0_DICVI</name>
<protein>
    <submittedName>
        <fullName evidence="4">Fibronectin type III domain protein</fullName>
    </submittedName>
</protein>
<dbReference type="InterPro" id="IPR003961">
    <property type="entry name" value="FN3_dom"/>
</dbReference>
<evidence type="ECO:0000256" key="1">
    <source>
        <dbReference type="SAM" id="Phobius"/>
    </source>
</evidence>